<dbReference type="AlphaFoldDB" id="A0A0F9JWJ3"/>
<feature type="compositionally biased region" description="Polar residues" evidence="1">
    <location>
        <begin position="168"/>
        <end position="180"/>
    </location>
</feature>
<evidence type="ECO:0000313" key="2">
    <source>
        <dbReference type="EMBL" id="KKM66791.1"/>
    </source>
</evidence>
<accession>A0A0F9JWJ3</accession>
<feature type="region of interest" description="Disordered" evidence="1">
    <location>
        <begin position="162"/>
        <end position="181"/>
    </location>
</feature>
<protein>
    <submittedName>
        <fullName evidence="2">Uncharacterized protein</fullName>
    </submittedName>
</protein>
<sequence length="214" mass="23969">MNHDDLVKRAVKWLKSAIYAKNPKPTGTLDKVWYKPACGVAVPELVSGNYGEIPDAFGWDRDNSWLVECKASRSDFLANRRKLTTGIASYRFFLCPPAIVSVGELPDGWGLLYCHAKKISVAAWPIKNTHRNIRGEMSMMYSLLRRVELRGQLRRCLAPKWGGDRKSSVTVGGSEPGSTKQRLDMLDQFEEAERISEHVSSLTETVPDQGKDDG</sequence>
<reference evidence="2" key="1">
    <citation type="journal article" date="2015" name="Nature">
        <title>Complex archaea that bridge the gap between prokaryotes and eukaryotes.</title>
        <authorList>
            <person name="Spang A."/>
            <person name="Saw J.H."/>
            <person name="Jorgensen S.L."/>
            <person name="Zaremba-Niedzwiedzka K."/>
            <person name="Martijn J."/>
            <person name="Lind A.E."/>
            <person name="van Eijk R."/>
            <person name="Schleper C."/>
            <person name="Guy L."/>
            <person name="Ettema T.J."/>
        </authorList>
    </citation>
    <scope>NUCLEOTIDE SEQUENCE</scope>
</reference>
<organism evidence="2">
    <name type="scientific">marine sediment metagenome</name>
    <dbReference type="NCBI Taxonomy" id="412755"/>
    <lineage>
        <taxon>unclassified sequences</taxon>
        <taxon>metagenomes</taxon>
        <taxon>ecological metagenomes</taxon>
    </lineage>
</organism>
<comment type="caution">
    <text evidence="2">The sequence shown here is derived from an EMBL/GenBank/DDBJ whole genome shotgun (WGS) entry which is preliminary data.</text>
</comment>
<evidence type="ECO:0000256" key="1">
    <source>
        <dbReference type="SAM" id="MobiDB-lite"/>
    </source>
</evidence>
<name>A0A0F9JWJ3_9ZZZZ</name>
<proteinExistence type="predicted"/>
<gene>
    <name evidence="2" type="ORF">LCGC14_1477720</name>
</gene>
<dbReference type="EMBL" id="LAZR01010464">
    <property type="protein sequence ID" value="KKM66791.1"/>
    <property type="molecule type" value="Genomic_DNA"/>
</dbReference>